<keyword evidence="1" id="KW-0732">Signal</keyword>
<dbReference type="Proteomes" id="UP001437256">
    <property type="component" value="Unassembled WGS sequence"/>
</dbReference>
<feature type="signal peptide" evidence="1">
    <location>
        <begin position="1"/>
        <end position="15"/>
    </location>
</feature>
<comment type="caution">
    <text evidence="2">The sequence shown here is derived from an EMBL/GenBank/DDBJ whole genome shotgun (WGS) entry which is preliminary data.</text>
</comment>
<organism evidence="2 3">
    <name type="scientific">Marasmius tenuissimus</name>
    <dbReference type="NCBI Taxonomy" id="585030"/>
    <lineage>
        <taxon>Eukaryota</taxon>
        <taxon>Fungi</taxon>
        <taxon>Dikarya</taxon>
        <taxon>Basidiomycota</taxon>
        <taxon>Agaricomycotina</taxon>
        <taxon>Agaricomycetes</taxon>
        <taxon>Agaricomycetidae</taxon>
        <taxon>Agaricales</taxon>
        <taxon>Marasmiineae</taxon>
        <taxon>Marasmiaceae</taxon>
        <taxon>Marasmius</taxon>
    </lineage>
</organism>
<reference evidence="2 3" key="1">
    <citation type="submission" date="2024-05" db="EMBL/GenBank/DDBJ databases">
        <title>A draft genome resource for the thread blight pathogen Marasmius tenuissimus strain MS-2.</title>
        <authorList>
            <person name="Yulfo-Soto G.E."/>
            <person name="Baruah I.K."/>
            <person name="Amoako-Attah I."/>
            <person name="Bukari Y."/>
            <person name="Meinhardt L.W."/>
            <person name="Bailey B.A."/>
            <person name="Cohen S.P."/>
        </authorList>
    </citation>
    <scope>NUCLEOTIDE SEQUENCE [LARGE SCALE GENOMIC DNA]</scope>
    <source>
        <strain evidence="2 3">MS-2</strain>
    </source>
</reference>
<evidence type="ECO:0000313" key="2">
    <source>
        <dbReference type="EMBL" id="KAL0058576.1"/>
    </source>
</evidence>
<dbReference type="SUPFAM" id="SSF109604">
    <property type="entry name" value="HD-domain/PDEase-like"/>
    <property type="match status" value="1"/>
</dbReference>
<keyword evidence="3" id="KW-1185">Reference proteome</keyword>
<evidence type="ECO:0000256" key="1">
    <source>
        <dbReference type="SAM" id="SignalP"/>
    </source>
</evidence>
<proteinExistence type="predicted"/>
<evidence type="ECO:0000313" key="3">
    <source>
        <dbReference type="Proteomes" id="UP001437256"/>
    </source>
</evidence>
<dbReference type="PANTHER" id="PTHR35569:SF1">
    <property type="entry name" value="CYANAMIDE HYDRATASE DDI2-RELATED"/>
    <property type="match status" value="1"/>
</dbReference>
<protein>
    <recommendedName>
        <fullName evidence="4">HD/PDEase domain-containing protein</fullName>
    </recommendedName>
</protein>
<evidence type="ECO:0008006" key="4">
    <source>
        <dbReference type="Google" id="ProtNLM"/>
    </source>
</evidence>
<dbReference type="EMBL" id="JBBXMP010000297">
    <property type="protein sequence ID" value="KAL0058576.1"/>
    <property type="molecule type" value="Genomic_DNA"/>
</dbReference>
<name>A0ABR2ZCE3_9AGAR</name>
<feature type="chain" id="PRO_5046502732" description="HD/PDEase domain-containing protein" evidence="1">
    <location>
        <begin position="16"/>
        <end position="275"/>
    </location>
</feature>
<gene>
    <name evidence="2" type="ORF">AAF712_014739</name>
</gene>
<accession>A0ABR2ZCE3</accession>
<dbReference type="PANTHER" id="PTHR35569">
    <property type="entry name" value="CYANAMIDE HYDRATASE DDI2-RELATED"/>
    <property type="match status" value="1"/>
</dbReference>
<sequence>MKLTVPLGLSSLVAAATIPATFDAFVPSNVPDFLQIANLTAQYVPFAELNALFMEADRKFNASHAYVSTVNSPAILNHNIRIMFYAYALLHTGFPSQHPSVEQISSEELRDRIYLSAMLHDLGASKDKEVLQHLAHTTSFEIFGGFLAHDHLKSTAYPGVGAPIIGDVIQSTDLHTSIFTAGQSSAASQLLRICAIFDVFGWDGLGKGVFDSFWDDQTIKEIEETYPRREFPVEFSQFLVETQANMPDALITHADPPMDPAAAAAVTTLIRVKDS</sequence>